<keyword evidence="7" id="KW-1133">Transmembrane helix</keyword>
<dbReference type="Gramene" id="TraesCS5B03G1059500.1">
    <property type="protein sequence ID" value="TraesCS5B03G1059500.1.CDS"/>
    <property type="gene ID" value="TraesCS5B03G1059500"/>
</dbReference>
<feature type="signal peptide" evidence="12">
    <location>
        <begin position="1"/>
        <end position="25"/>
    </location>
</feature>
<dbReference type="CDD" id="cd04216">
    <property type="entry name" value="Phytocyanin"/>
    <property type="match status" value="1"/>
</dbReference>
<dbReference type="AlphaFoldDB" id="A0A3B6LUR6"/>
<reference evidence="14" key="2">
    <citation type="submission" date="2018-10" db="UniProtKB">
        <authorList>
            <consortium name="EnsemblPlants"/>
        </authorList>
    </citation>
    <scope>IDENTIFICATION</scope>
</reference>
<evidence type="ECO:0000256" key="9">
    <source>
        <dbReference type="ARBA" id="ARBA00023136"/>
    </source>
</evidence>
<evidence type="ECO:0000313" key="15">
    <source>
        <dbReference type="Proteomes" id="UP000019116"/>
    </source>
</evidence>
<evidence type="ECO:0000256" key="11">
    <source>
        <dbReference type="ARBA" id="ARBA00023180"/>
    </source>
</evidence>
<dbReference type="PANTHER" id="PTHR33021:SF501">
    <property type="entry name" value="PHYTOCYANIN DOMAIN-CONTAINING PROTEIN"/>
    <property type="match status" value="1"/>
</dbReference>
<keyword evidence="2" id="KW-0813">Transport</keyword>
<evidence type="ECO:0000256" key="7">
    <source>
        <dbReference type="ARBA" id="ARBA00022989"/>
    </source>
</evidence>
<keyword evidence="3" id="KW-0812">Transmembrane</keyword>
<dbReference type="OrthoDB" id="687943at2759"/>
<accession>A0A3B6LUR6</accession>
<sequence>MASKAMLVMAVAATAIAFLPLLASATVHVVGDGSGWTLGFDYTTWSESNQFRVGDALVFKYNKANHNVVEVSGPDFRACNSAKGLGAWNSGSDQVQLASAGRRWFVCAVGNHCAMGMKLNVTILAADAPSLAPAPAPSSSSHNAILAADAPWLAPAPAPSSSAHNTILAANAPWLAPAPAPAPSSSAHNTILAADAPWLAPAPAPAPSSSAHNTILAADAPWLAPAPAPSSSAHKSRRPFVTKW</sequence>
<evidence type="ECO:0000256" key="5">
    <source>
        <dbReference type="ARBA" id="ARBA00022729"/>
    </source>
</evidence>
<dbReference type="GO" id="GO:0046872">
    <property type="term" value="F:metal ion binding"/>
    <property type="evidence" value="ECO:0007669"/>
    <property type="project" value="UniProtKB-KW"/>
</dbReference>
<evidence type="ECO:0000256" key="2">
    <source>
        <dbReference type="ARBA" id="ARBA00022448"/>
    </source>
</evidence>
<dbReference type="Gene3D" id="2.60.40.420">
    <property type="entry name" value="Cupredoxins - blue copper proteins"/>
    <property type="match status" value="1"/>
</dbReference>
<evidence type="ECO:0000313" key="14">
    <source>
        <dbReference type="EnsemblPlants" id="TraesCS5B02G430400.1"/>
    </source>
</evidence>
<name>A0A3B6LUR6_WHEAT</name>
<feature type="domain" description="Phytocyanin" evidence="13">
    <location>
        <begin position="26"/>
        <end position="125"/>
    </location>
</feature>
<evidence type="ECO:0000256" key="12">
    <source>
        <dbReference type="SAM" id="SignalP"/>
    </source>
</evidence>
<dbReference type="GO" id="GO:0009610">
    <property type="term" value="P:response to symbiotic fungus"/>
    <property type="evidence" value="ECO:0007669"/>
    <property type="project" value="UniProtKB-ARBA"/>
</dbReference>
<feature type="chain" id="PRO_5043177364" description="Phytocyanin domain-containing protein" evidence="12">
    <location>
        <begin position="26"/>
        <end position="244"/>
    </location>
</feature>
<dbReference type="PROSITE" id="PS51485">
    <property type="entry name" value="PHYTOCYANIN"/>
    <property type="match status" value="1"/>
</dbReference>
<keyword evidence="8" id="KW-0186">Copper</keyword>
<evidence type="ECO:0000256" key="8">
    <source>
        <dbReference type="ARBA" id="ARBA00023008"/>
    </source>
</evidence>
<dbReference type="GO" id="GO:0005886">
    <property type="term" value="C:plasma membrane"/>
    <property type="evidence" value="ECO:0000318"/>
    <property type="project" value="GO_Central"/>
</dbReference>
<keyword evidence="11" id="KW-0325">Glycoprotein</keyword>
<dbReference type="FunFam" id="2.60.40.420:FF:000067">
    <property type="entry name" value="Cupredoxin superfamily protein"/>
    <property type="match status" value="1"/>
</dbReference>
<evidence type="ECO:0000256" key="1">
    <source>
        <dbReference type="ARBA" id="ARBA00004479"/>
    </source>
</evidence>
<dbReference type="InterPro" id="IPR039391">
    <property type="entry name" value="Phytocyanin-like"/>
</dbReference>
<dbReference type="GO" id="GO:0009055">
    <property type="term" value="F:electron transfer activity"/>
    <property type="evidence" value="ECO:0007669"/>
    <property type="project" value="InterPro"/>
</dbReference>
<keyword evidence="4" id="KW-0479">Metal-binding</keyword>
<comment type="subcellular location">
    <subcellularLocation>
        <location evidence="1">Membrane</location>
        <topology evidence="1">Single-pass type I membrane protein</topology>
    </subcellularLocation>
</comment>
<dbReference type="InterPro" id="IPR003245">
    <property type="entry name" value="Phytocyanin_dom"/>
</dbReference>
<proteinExistence type="predicted"/>
<keyword evidence="5 12" id="KW-0732">Signal</keyword>
<dbReference type="InterPro" id="IPR008972">
    <property type="entry name" value="Cupredoxin"/>
</dbReference>
<evidence type="ECO:0000256" key="3">
    <source>
        <dbReference type="ARBA" id="ARBA00022692"/>
    </source>
</evidence>
<organism evidence="14">
    <name type="scientific">Triticum aestivum</name>
    <name type="common">Wheat</name>
    <dbReference type="NCBI Taxonomy" id="4565"/>
    <lineage>
        <taxon>Eukaryota</taxon>
        <taxon>Viridiplantae</taxon>
        <taxon>Streptophyta</taxon>
        <taxon>Embryophyta</taxon>
        <taxon>Tracheophyta</taxon>
        <taxon>Spermatophyta</taxon>
        <taxon>Magnoliopsida</taxon>
        <taxon>Liliopsida</taxon>
        <taxon>Poales</taxon>
        <taxon>Poaceae</taxon>
        <taxon>BOP clade</taxon>
        <taxon>Pooideae</taxon>
        <taxon>Triticodae</taxon>
        <taxon>Triticeae</taxon>
        <taxon>Triticinae</taxon>
        <taxon>Triticum</taxon>
    </lineage>
</organism>
<dbReference type="PaxDb" id="4565-Traes_5BL_16E2C48B8.1"/>
<evidence type="ECO:0000256" key="4">
    <source>
        <dbReference type="ARBA" id="ARBA00022723"/>
    </source>
</evidence>
<dbReference type="Gramene" id="TraesCS5B02G430400.1">
    <property type="protein sequence ID" value="TraesCS5B02G430400.1"/>
    <property type="gene ID" value="TraesCS5B02G430400"/>
</dbReference>
<protein>
    <recommendedName>
        <fullName evidence="13">Phytocyanin domain-containing protein</fullName>
    </recommendedName>
</protein>
<evidence type="ECO:0000259" key="13">
    <source>
        <dbReference type="PROSITE" id="PS51485"/>
    </source>
</evidence>
<dbReference type="SUPFAM" id="SSF49503">
    <property type="entry name" value="Cupredoxins"/>
    <property type="match status" value="1"/>
</dbReference>
<keyword evidence="9" id="KW-0472">Membrane</keyword>
<evidence type="ECO:0000256" key="6">
    <source>
        <dbReference type="ARBA" id="ARBA00022982"/>
    </source>
</evidence>
<keyword evidence="6" id="KW-0249">Electron transport</keyword>
<dbReference type="EnsemblPlants" id="TraesCS5B02G430400.1">
    <property type="protein sequence ID" value="TraesCS5B02G430400.1"/>
    <property type="gene ID" value="TraesCS5B02G430400"/>
</dbReference>
<dbReference type="SMR" id="A0A3B6LUR6"/>
<keyword evidence="10" id="KW-1015">Disulfide bond</keyword>
<reference evidence="14" key="1">
    <citation type="submission" date="2018-08" db="EMBL/GenBank/DDBJ databases">
        <authorList>
            <person name="Rossello M."/>
        </authorList>
    </citation>
    <scope>NUCLEOTIDE SEQUENCE [LARGE SCALE GENOMIC DNA]</scope>
    <source>
        <strain evidence="14">cv. Chinese Spring</strain>
    </source>
</reference>
<dbReference type="Proteomes" id="UP000019116">
    <property type="component" value="Chromosome 5B"/>
</dbReference>
<dbReference type="Pfam" id="PF02298">
    <property type="entry name" value="Cu_bind_like"/>
    <property type="match status" value="1"/>
</dbReference>
<evidence type="ECO:0000256" key="10">
    <source>
        <dbReference type="ARBA" id="ARBA00023157"/>
    </source>
</evidence>
<dbReference type="STRING" id="4565.A0A3B6LUR6"/>
<dbReference type="PANTHER" id="PTHR33021">
    <property type="entry name" value="BLUE COPPER PROTEIN"/>
    <property type="match status" value="1"/>
</dbReference>
<keyword evidence="15" id="KW-1185">Reference proteome</keyword>